<evidence type="ECO:0000313" key="1">
    <source>
        <dbReference type="EMBL" id="MPM83591.1"/>
    </source>
</evidence>
<organism evidence="1">
    <name type="scientific">bioreactor metagenome</name>
    <dbReference type="NCBI Taxonomy" id="1076179"/>
    <lineage>
        <taxon>unclassified sequences</taxon>
        <taxon>metagenomes</taxon>
        <taxon>ecological metagenomes</taxon>
    </lineage>
</organism>
<dbReference type="EMBL" id="VSSQ01032354">
    <property type="protein sequence ID" value="MPM83591.1"/>
    <property type="molecule type" value="Genomic_DNA"/>
</dbReference>
<dbReference type="AlphaFoldDB" id="A0A645D363"/>
<protein>
    <submittedName>
        <fullName evidence="1">Uncharacterized protein</fullName>
    </submittedName>
</protein>
<comment type="caution">
    <text evidence="1">The sequence shown here is derived from an EMBL/GenBank/DDBJ whole genome shotgun (WGS) entry which is preliminary data.</text>
</comment>
<name>A0A645D363_9ZZZZ</name>
<proteinExistence type="predicted"/>
<sequence length="391" mass="47184">MNLRKTEEVINDIKTLIYSKGYIYTLCMIIYEDFHIILQEINKVDFRSRLNKNEVSLLIGFLIQKQIDFTLPDNPLDVIKSKERTYELMHELHMSLMTPFFEKMKSVHPQKLEKVDFRAEMRTFYGDENMFIEPIFYANDGVYDFQYTDFLERKYRYDKEWLLENRNFDFNNTKVILQRIKDILQEKSKKVNFFSLKEKLPEIIETIKKENPSENIEEHIKEVLPAYEFYQYVNLFSDLSVNESIDFETLPDDAWKTFYKNLIDLFVIRREDFKKEDKIDSFLKNFSIEINKEQLNNHFNQIGDFNLFNAQPILQIDSERFFVPITFSLYEACYESPYYWMLNDKAYKDKLAENRGNSGEEISYEFLSNVFGQERTFKSVKIIFAHPLLYQ</sequence>
<gene>
    <name evidence="1" type="ORF">SDC9_130657</name>
</gene>
<reference evidence="1" key="1">
    <citation type="submission" date="2019-08" db="EMBL/GenBank/DDBJ databases">
        <authorList>
            <person name="Kucharzyk K."/>
            <person name="Murdoch R.W."/>
            <person name="Higgins S."/>
            <person name="Loffler F."/>
        </authorList>
    </citation>
    <scope>NUCLEOTIDE SEQUENCE</scope>
</reference>
<accession>A0A645D363</accession>